<keyword evidence="4" id="KW-1185">Reference proteome</keyword>
<gene>
    <name evidence="3" type="primary">WBGene00112932</name>
</gene>
<feature type="region of interest" description="Disordered" evidence="2">
    <location>
        <begin position="114"/>
        <end position="170"/>
    </location>
</feature>
<evidence type="ECO:0000256" key="1">
    <source>
        <dbReference type="ARBA" id="ARBA00005562"/>
    </source>
</evidence>
<dbReference type="InterPro" id="IPR000418">
    <property type="entry name" value="Ets_dom"/>
</dbReference>
<dbReference type="EnsemblMetazoa" id="PPA23378.1">
    <property type="protein sequence ID" value="PPA23378.1"/>
    <property type="gene ID" value="WBGene00112932"/>
</dbReference>
<comment type="similarity">
    <text evidence="1">Belongs to the ETS family.</text>
</comment>
<accession>A0A8R1YHP2</accession>
<name>A0A2A6B3V9_PRIPA</name>
<proteinExistence type="inferred from homology"/>
<dbReference type="InterPro" id="IPR036388">
    <property type="entry name" value="WH-like_DNA-bd_sf"/>
</dbReference>
<evidence type="ECO:0000256" key="2">
    <source>
        <dbReference type="SAM" id="MobiDB-lite"/>
    </source>
</evidence>
<dbReference type="InterPro" id="IPR036390">
    <property type="entry name" value="WH_DNA-bd_sf"/>
</dbReference>
<dbReference type="Proteomes" id="UP000005239">
    <property type="component" value="Unassembled WGS sequence"/>
</dbReference>
<sequence length="170" mass="19251">MDLQQQLRLAAAMLQMQHAAASITVPPAVPPTFALTPPNENSPPQDARRQQQPTTPPGEQIELRQFLLQMLQEDGNRHLIRWTNKEEGMFKVSRQFEYPSLFQFFRPLLHQQHQPLPSPQQFSIDGLLGLNQNTPEDVSDTSSENVNPDSPHTPPIVEEFDEPGDNSHSN</sequence>
<reference evidence="3" key="2">
    <citation type="submission" date="2022-06" db="UniProtKB">
        <authorList>
            <consortium name="EnsemblMetazoa"/>
        </authorList>
    </citation>
    <scope>IDENTIFICATION</scope>
    <source>
        <strain evidence="3">PS312</strain>
    </source>
</reference>
<evidence type="ECO:0000313" key="3">
    <source>
        <dbReference type="EnsemblMetazoa" id="PPA23378.1"/>
    </source>
</evidence>
<evidence type="ECO:0000313" key="4">
    <source>
        <dbReference type="Proteomes" id="UP000005239"/>
    </source>
</evidence>
<organism evidence="3 4">
    <name type="scientific">Pristionchus pacificus</name>
    <name type="common">Parasitic nematode worm</name>
    <dbReference type="NCBI Taxonomy" id="54126"/>
    <lineage>
        <taxon>Eukaryota</taxon>
        <taxon>Metazoa</taxon>
        <taxon>Ecdysozoa</taxon>
        <taxon>Nematoda</taxon>
        <taxon>Chromadorea</taxon>
        <taxon>Rhabditida</taxon>
        <taxon>Rhabditina</taxon>
        <taxon>Diplogasteromorpha</taxon>
        <taxon>Diplogasteroidea</taxon>
        <taxon>Neodiplogasteridae</taxon>
        <taxon>Pristionchus</taxon>
    </lineage>
</organism>
<dbReference type="GO" id="GO:0003700">
    <property type="term" value="F:DNA-binding transcription factor activity"/>
    <property type="evidence" value="ECO:0007669"/>
    <property type="project" value="InterPro"/>
</dbReference>
<dbReference type="Pfam" id="PF00178">
    <property type="entry name" value="Ets"/>
    <property type="match status" value="1"/>
</dbReference>
<reference evidence="4" key="1">
    <citation type="journal article" date="2008" name="Nat. Genet.">
        <title>The Pristionchus pacificus genome provides a unique perspective on nematode lifestyle and parasitism.</title>
        <authorList>
            <person name="Dieterich C."/>
            <person name="Clifton S.W."/>
            <person name="Schuster L.N."/>
            <person name="Chinwalla A."/>
            <person name="Delehaunty K."/>
            <person name="Dinkelacker I."/>
            <person name="Fulton L."/>
            <person name="Fulton R."/>
            <person name="Godfrey J."/>
            <person name="Minx P."/>
            <person name="Mitreva M."/>
            <person name="Roeseler W."/>
            <person name="Tian H."/>
            <person name="Witte H."/>
            <person name="Yang S.P."/>
            <person name="Wilson R.K."/>
            <person name="Sommer R.J."/>
        </authorList>
    </citation>
    <scope>NUCLEOTIDE SEQUENCE [LARGE SCALE GENOMIC DNA]</scope>
    <source>
        <strain evidence="4">PS312</strain>
    </source>
</reference>
<dbReference type="Gene3D" id="1.10.10.10">
    <property type="entry name" value="Winged helix-like DNA-binding domain superfamily/Winged helix DNA-binding domain"/>
    <property type="match status" value="1"/>
</dbReference>
<feature type="compositionally biased region" description="Polar residues" evidence="2">
    <location>
        <begin position="130"/>
        <end position="150"/>
    </location>
</feature>
<dbReference type="AlphaFoldDB" id="A0A2A6B3V9"/>
<dbReference type="SUPFAM" id="SSF46785">
    <property type="entry name" value="Winged helix' DNA-binding domain"/>
    <property type="match status" value="1"/>
</dbReference>
<dbReference type="GO" id="GO:0043565">
    <property type="term" value="F:sequence-specific DNA binding"/>
    <property type="evidence" value="ECO:0007669"/>
    <property type="project" value="InterPro"/>
</dbReference>
<accession>A0A2A6B3V9</accession>
<protein>
    <submittedName>
        <fullName evidence="3">ETS domain-containing protein</fullName>
    </submittedName>
</protein>
<feature type="region of interest" description="Disordered" evidence="2">
    <location>
        <begin position="28"/>
        <end position="57"/>
    </location>
</feature>